<protein>
    <recommendedName>
        <fullName evidence="1">DUF4224 domain-containing protein</fullName>
    </recommendedName>
</protein>
<proteinExistence type="predicted"/>
<dbReference type="OrthoDB" id="8912715at2"/>
<feature type="domain" description="DUF4224" evidence="1">
    <location>
        <begin position="5"/>
        <end position="33"/>
    </location>
</feature>
<dbReference type="Proteomes" id="UP000197468">
    <property type="component" value="Unassembled WGS sequence"/>
</dbReference>
<dbReference type="InterPro" id="IPR025319">
    <property type="entry name" value="DUF4224"/>
</dbReference>
<dbReference type="RefSeq" id="WP_088383801.1">
    <property type="nucleotide sequence ID" value="NZ_NIOF01000002.1"/>
</dbReference>
<dbReference type="EMBL" id="NIOF01000002">
    <property type="protein sequence ID" value="OWQ91996.1"/>
    <property type="molecule type" value="Genomic_DNA"/>
</dbReference>
<evidence type="ECO:0000313" key="3">
    <source>
        <dbReference type="Proteomes" id="UP000197468"/>
    </source>
</evidence>
<dbReference type="AlphaFoldDB" id="A0A246JH62"/>
<accession>A0A246JH62</accession>
<gene>
    <name evidence="2" type="ORF">CDN99_06455</name>
</gene>
<evidence type="ECO:0000259" key="1">
    <source>
        <dbReference type="Pfam" id="PF13986"/>
    </source>
</evidence>
<name>A0A246JH62_9BURK</name>
<comment type="caution">
    <text evidence="2">The sequence shown here is derived from an EMBL/GenBank/DDBJ whole genome shotgun (WGS) entry which is preliminary data.</text>
</comment>
<evidence type="ECO:0000313" key="2">
    <source>
        <dbReference type="EMBL" id="OWQ91996.1"/>
    </source>
</evidence>
<organism evidence="2 3">
    <name type="scientific">Roseateles aquatilis</name>
    <dbReference type="NCBI Taxonomy" id="431061"/>
    <lineage>
        <taxon>Bacteria</taxon>
        <taxon>Pseudomonadati</taxon>
        <taxon>Pseudomonadota</taxon>
        <taxon>Betaproteobacteria</taxon>
        <taxon>Burkholderiales</taxon>
        <taxon>Sphaerotilaceae</taxon>
        <taxon>Roseateles</taxon>
    </lineage>
</organism>
<dbReference type="Pfam" id="PF13986">
    <property type="entry name" value="DUF4224"/>
    <property type="match status" value="1"/>
</dbReference>
<sequence length="77" mass="8300">MTSLLLSAEEIVALTGYKQPGAQLAELKAQGFHRARRNAAGHVVLERAHYDAVCAGQRPTQATPALRPVKPRLRAVA</sequence>
<keyword evidence="3" id="KW-1185">Reference proteome</keyword>
<reference evidence="2 3" key="1">
    <citation type="journal article" date="2008" name="Int. J. Syst. Evol. Microbiol.">
        <title>Description of Roseateles aquatilis sp. nov. and Roseateles terrae sp. nov., in the class Betaproteobacteria, and emended description of the genus Roseateles.</title>
        <authorList>
            <person name="Gomila M."/>
            <person name="Bowien B."/>
            <person name="Falsen E."/>
            <person name="Moore E.R."/>
            <person name="Lalucat J."/>
        </authorList>
    </citation>
    <scope>NUCLEOTIDE SEQUENCE [LARGE SCALE GENOMIC DNA]</scope>
    <source>
        <strain evidence="2 3">CCUG 48205</strain>
    </source>
</reference>